<dbReference type="EMBL" id="CP019699">
    <property type="protein sequence ID" value="AQS56317.1"/>
    <property type="molecule type" value="Genomic_DNA"/>
</dbReference>
<gene>
    <name evidence="19" type="ORF">B0W44_11650</name>
</gene>
<feature type="domain" description="Aspartate/glutamate/uridylate kinase" evidence="17">
    <location>
        <begin position="3"/>
        <end position="230"/>
    </location>
</feature>
<dbReference type="SUPFAM" id="SSF55021">
    <property type="entry name" value="ACT-like"/>
    <property type="match status" value="1"/>
</dbReference>
<dbReference type="InterPro" id="IPR036393">
    <property type="entry name" value="AceGlu_kinase-like_sf"/>
</dbReference>
<dbReference type="GO" id="GO:0009088">
    <property type="term" value="P:threonine biosynthetic process"/>
    <property type="evidence" value="ECO:0007669"/>
    <property type="project" value="UniProtKB-UniPathway"/>
</dbReference>
<dbReference type="Gene3D" id="3.40.1160.10">
    <property type="entry name" value="Acetylglutamate kinase-like"/>
    <property type="match status" value="1"/>
</dbReference>
<evidence type="ECO:0000256" key="14">
    <source>
        <dbReference type="PIRSR" id="PIRSR000726-1"/>
    </source>
</evidence>
<evidence type="ECO:0000259" key="17">
    <source>
        <dbReference type="Pfam" id="PF00696"/>
    </source>
</evidence>
<evidence type="ECO:0000259" key="18">
    <source>
        <dbReference type="Pfam" id="PF22468"/>
    </source>
</evidence>
<keyword evidence="12" id="KW-0457">Lysine biosynthesis</keyword>
<dbReference type="GO" id="GO:0009089">
    <property type="term" value="P:lysine biosynthetic process via diaminopimelate"/>
    <property type="evidence" value="ECO:0007669"/>
    <property type="project" value="UniProtKB-UniPathway"/>
</dbReference>
<dbReference type="SUPFAM" id="SSF53633">
    <property type="entry name" value="Carbamate kinase-like"/>
    <property type="match status" value="1"/>
</dbReference>
<organism evidence="19 20">
    <name type="scientific">Novibacillus thermophilus</name>
    <dbReference type="NCBI Taxonomy" id="1471761"/>
    <lineage>
        <taxon>Bacteria</taxon>
        <taxon>Bacillati</taxon>
        <taxon>Bacillota</taxon>
        <taxon>Bacilli</taxon>
        <taxon>Bacillales</taxon>
        <taxon>Thermoactinomycetaceae</taxon>
        <taxon>Novibacillus</taxon>
    </lineage>
</organism>
<evidence type="ECO:0000256" key="15">
    <source>
        <dbReference type="RuleBase" id="RU003448"/>
    </source>
</evidence>
<feature type="binding site" evidence="14">
    <location>
        <begin position="173"/>
        <end position="174"/>
    </location>
    <ligand>
        <name>ATP</name>
        <dbReference type="ChEBI" id="CHEBI:30616"/>
    </ligand>
</feature>
<dbReference type="PANTHER" id="PTHR21499:SF3">
    <property type="entry name" value="ASPARTOKINASE"/>
    <property type="match status" value="1"/>
</dbReference>
<dbReference type="InterPro" id="IPR005260">
    <property type="entry name" value="Asp_kin_monofn"/>
</dbReference>
<evidence type="ECO:0000313" key="19">
    <source>
        <dbReference type="EMBL" id="AQS56317.1"/>
    </source>
</evidence>
<dbReference type="CDD" id="cd04246">
    <property type="entry name" value="AAK_AK-DapG-like"/>
    <property type="match status" value="1"/>
</dbReference>
<keyword evidence="6 16" id="KW-0028">Amino-acid biosynthesis</keyword>
<feature type="binding site" evidence="14">
    <location>
        <begin position="7"/>
        <end position="10"/>
    </location>
    <ligand>
        <name>ATP</name>
        <dbReference type="ChEBI" id="CHEBI:30616"/>
    </ligand>
</feature>
<comment type="similarity">
    <text evidence="5 15">Belongs to the aspartokinase family.</text>
</comment>
<keyword evidence="8 14" id="KW-0547">Nucleotide-binding</keyword>
<evidence type="ECO:0000256" key="4">
    <source>
        <dbReference type="ARBA" id="ARBA00005139"/>
    </source>
</evidence>
<evidence type="ECO:0000256" key="8">
    <source>
        <dbReference type="ARBA" id="ARBA00022741"/>
    </source>
</evidence>
<keyword evidence="20" id="KW-1185">Reference proteome</keyword>
<dbReference type="InterPro" id="IPR045865">
    <property type="entry name" value="ACT-like_dom_sf"/>
</dbReference>
<evidence type="ECO:0000256" key="13">
    <source>
        <dbReference type="ARBA" id="ARBA00047872"/>
    </source>
</evidence>
<dbReference type="NCBIfam" id="NF005155">
    <property type="entry name" value="PRK06635.1-4"/>
    <property type="match status" value="1"/>
</dbReference>
<dbReference type="NCBIfam" id="NF005154">
    <property type="entry name" value="PRK06635.1-2"/>
    <property type="match status" value="1"/>
</dbReference>
<evidence type="ECO:0000256" key="16">
    <source>
        <dbReference type="RuleBase" id="RU004249"/>
    </source>
</evidence>
<evidence type="ECO:0000256" key="11">
    <source>
        <dbReference type="ARBA" id="ARBA00022915"/>
    </source>
</evidence>
<keyword evidence="11" id="KW-0220">Diaminopimelate biosynthesis</keyword>
<dbReference type="OrthoDB" id="9799110at2"/>
<feature type="binding site" evidence="14">
    <location>
        <position position="184"/>
    </location>
    <ligand>
        <name>ATP</name>
        <dbReference type="ChEBI" id="CHEBI:30616"/>
    </ligand>
</feature>
<dbReference type="InterPro" id="IPR001341">
    <property type="entry name" value="Asp_kinase"/>
</dbReference>
<dbReference type="FunFam" id="3.40.1160.10:FF:000002">
    <property type="entry name" value="Aspartokinase"/>
    <property type="match status" value="1"/>
</dbReference>
<evidence type="ECO:0000313" key="20">
    <source>
        <dbReference type="Proteomes" id="UP000188603"/>
    </source>
</evidence>
<dbReference type="InterPro" id="IPR018042">
    <property type="entry name" value="Aspartate_kinase_CS"/>
</dbReference>
<comment type="pathway">
    <text evidence="3 16">Amino-acid biosynthesis; L-methionine biosynthesis via de novo pathway; L-homoserine from L-aspartate: step 1/3.</text>
</comment>
<keyword evidence="7 15" id="KW-0808">Transferase</keyword>
<comment type="pathway">
    <text evidence="2 16">Amino-acid biosynthesis; L-lysine biosynthesis via DAP pathway; (S)-tetrahydrodipicolinate from L-aspartate: step 1/4.</text>
</comment>
<dbReference type="Pfam" id="PF22468">
    <property type="entry name" value="ACT_9"/>
    <property type="match status" value="1"/>
</dbReference>
<dbReference type="UniPathway" id="UPA00050">
    <property type="reaction ID" value="UER00461"/>
</dbReference>
<dbReference type="AlphaFoldDB" id="A0A1U9K8C2"/>
<comment type="catalytic activity">
    <reaction evidence="13 15">
        <text>L-aspartate + ATP = 4-phospho-L-aspartate + ADP</text>
        <dbReference type="Rhea" id="RHEA:23776"/>
        <dbReference type="ChEBI" id="CHEBI:29991"/>
        <dbReference type="ChEBI" id="CHEBI:30616"/>
        <dbReference type="ChEBI" id="CHEBI:57535"/>
        <dbReference type="ChEBI" id="CHEBI:456216"/>
        <dbReference type="EC" id="2.7.2.4"/>
    </reaction>
</comment>
<evidence type="ECO:0000256" key="12">
    <source>
        <dbReference type="ARBA" id="ARBA00023154"/>
    </source>
</evidence>
<evidence type="ECO:0000256" key="2">
    <source>
        <dbReference type="ARBA" id="ARBA00004766"/>
    </source>
</evidence>
<dbReference type="KEGG" id="ntr:B0W44_11650"/>
<dbReference type="UniPathway" id="UPA00034">
    <property type="reaction ID" value="UER00015"/>
</dbReference>
<dbReference type="STRING" id="1471761.B0W44_11650"/>
<feature type="binding site" evidence="14">
    <location>
        <position position="179"/>
    </location>
    <ligand>
        <name>ATP</name>
        <dbReference type="ChEBI" id="CHEBI:30616"/>
    </ligand>
</feature>
<accession>A0A1U9K8C2</accession>
<feature type="binding site" evidence="14">
    <location>
        <position position="47"/>
    </location>
    <ligand>
        <name>substrate</name>
    </ligand>
</feature>
<dbReference type="GO" id="GO:0005524">
    <property type="term" value="F:ATP binding"/>
    <property type="evidence" value="ECO:0007669"/>
    <property type="project" value="UniProtKB-KW"/>
</dbReference>
<dbReference type="PROSITE" id="PS00324">
    <property type="entry name" value="ASPARTOKINASE"/>
    <property type="match status" value="1"/>
</dbReference>
<evidence type="ECO:0000256" key="9">
    <source>
        <dbReference type="ARBA" id="ARBA00022777"/>
    </source>
</evidence>
<dbReference type="NCBIfam" id="TIGR00657">
    <property type="entry name" value="asp_kinases"/>
    <property type="match status" value="1"/>
</dbReference>
<dbReference type="Gene3D" id="3.30.2130.10">
    <property type="entry name" value="VC0802-like"/>
    <property type="match status" value="1"/>
</dbReference>
<dbReference type="InterPro" id="IPR001048">
    <property type="entry name" value="Asp/Glu/Uridylate_kinase"/>
</dbReference>
<evidence type="ECO:0000256" key="1">
    <source>
        <dbReference type="ARBA" id="ARBA00003121"/>
    </source>
</evidence>
<evidence type="ECO:0000256" key="5">
    <source>
        <dbReference type="ARBA" id="ARBA00010122"/>
    </source>
</evidence>
<dbReference type="Proteomes" id="UP000188603">
    <property type="component" value="Chromosome"/>
</dbReference>
<dbReference type="RefSeq" id="WP_077720179.1">
    <property type="nucleotide sequence ID" value="NZ_CP019699.1"/>
</dbReference>
<dbReference type="GO" id="GO:0009090">
    <property type="term" value="P:homoserine biosynthetic process"/>
    <property type="evidence" value="ECO:0007669"/>
    <property type="project" value="TreeGrafter"/>
</dbReference>
<evidence type="ECO:0000256" key="6">
    <source>
        <dbReference type="ARBA" id="ARBA00022605"/>
    </source>
</evidence>
<feature type="domain" description="Aspartokinase ACT" evidence="18">
    <location>
        <begin position="332"/>
        <end position="389"/>
    </location>
</feature>
<proteinExistence type="inferred from homology"/>
<dbReference type="InterPro" id="IPR054352">
    <property type="entry name" value="ACT_Aspartokinase"/>
</dbReference>
<keyword evidence="10 14" id="KW-0067">ATP-binding</keyword>
<name>A0A1U9K8C2_9BACL</name>
<dbReference type="GO" id="GO:0005829">
    <property type="term" value="C:cytosol"/>
    <property type="evidence" value="ECO:0007669"/>
    <property type="project" value="TreeGrafter"/>
</dbReference>
<comment type="pathway">
    <text evidence="4 16">Amino-acid biosynthesis; L-threonine biosynthesis; L-threonine from L-aspartate: step 1/5.</text>
</comment>
<protein>
    <recommendedName>
        <fullName evidence="15">Aspartokinase</fullName>
        <ecNumber evidence="15">2.7.2.4</ecNumber>
    </recommendedName>
</protein>
<dbReference type="EC" id="2.7.2.4" evidence="15"/>
<dbReference type="UniPathway" id="UPA00051">
    <property type="reaction ID" value="UER00462"/>
</dbReference>
<dbReference type="PANTHER" id="PTHR21499">
    <property type="entry name" value="ASPARTATE KINASE"/>
    <property type="match status" value="1"/>
</dbReference>
<dbReference type="PIRSF" id="PIRSF000726">
    <property type="entry name" value="Asp_kin"/>
    <property type="match status" value="1"/>
</dbReference>
<dbReference type="GO" id="GO:0004072">
    <property type="term" value="F:aspartate kinase activity"/>
    <property type="evidence" value="ECO:0007669"/>
    <property type="project" value="UniProtKB-EC"/>
</dbReference>
<keyword evidence="9 15" id="KW-0418">Kinase</keyword>
<evidence type="ECO:0000256" key="7">
    <source>
        <dbReference type="ARBA" id="ARBA00022679"/>
    </source>
</evidence>
<comment type="function">
    <text evidence="1">Catalyzes the phosphorylation of the beta-carboxyl group of aspartic acid with ATP to yield 4-phospho-L-aspartate, which is involved in the branched biosynthetic pathway leading to the biosynthesis of amino acids threonine, isoleucine and methionine.</text>
</comment>
<evidence type="ECO:0000256" key="10">
    <source>
        <dbReference type="ARBA" id="ARBA00022840"/>
    </source>
</evidence>
<evidence type="ECO:0000256" key="3">
    <source>
        <dbReference type="ARBA" id="ARBA00004986"/>
    </source>
</evidence>
<dbReference type="Pfam" id="PF00696">
    <property type="entry name" value="AA_kinase"/>
    <property type="match status" value="1"/>
</dbReference>
<reference evidence="19 20" key="1">
    <citation type="journal article" date="2015" name="Int. J. Syst. Evol. Microbiol.">
        <title>Novibacillus thermophilus gen. nov., sp. nov., a Gram-staining-negative and moderately thermophilic member of the family Thermoactinomycetaceae.</title>
        <authorList>
            <person name="Yang G."/>
            <person name="Chen J."/>
            <person name="Zhou S."/>
        </authorList>
    </citation>
    <scope>NUCLEOTIDE SEQUENCE [LARGE SCALE GENOMIC DNA]</scope>
    <source>
        <strain evidence="19 20">SG-1</strain>
    </source>
</reference>
<feature type="binding site" evidence="14">
    <location>
        <position position="74"/>
    </location>
    <ligand>
        <name>substrate</name>
    </ligand>
</feature>
<dbReference type="GO" id="GO:0019877">
    <property type="term" value="P:diaminopimelate biosynthetic process"/>
    <property type="evidence" value="ECO:0007669"/>
    <property type="project" value="UniProtKB-KW"/>
</dbReference>
<sequence length="405" mass="43841">MGLLVQKFGGSSLKSIERIQRAAKRIAQEVDEGHQLVIVVSAMGDTTDHLTDMAKTITPFPHPREMDQLLATGEQVSMALLCMALHQHGVKAVSLTGWQAGIITEDVHTEADIVEVQQEKILSHVEKGRVVVVAGFQGVTGDGEVTTIGRGGSDTTAVVLAAALGAERCDILTDVDGVYTADPRIVPHARPLPHICYDEMLALSRLGAHVLHPRAVACAMQNRVPLIVRSSFHEADGTRITETRATRSAIPVSGIACMEHLVNVTLALTKREPTVVNRLTAVAAHSSLVRDKGTRELSFLIKREHVPKLSAMLSEFKGSVERVDYEYDKALLSVVGAEADNPDIVSTVEEQLHRASIKGKSVTTSRHSVSCLICQEDVMKAANALHQAFDLDKAKEAVLQVSQFQ</sequence>